<dbReference type="EMBL" id="JAELUP010000003">
    <property type="protein sequence ID" value="MBJ6360014.1"/>
    <property type="molecule type" value="Genomic_DNA"/>
</dbReference>
<dbReference type="SFLD" id="SFLDS00003">
    <property type="entry name" value="Haloacid_Dehalogenase"/>
    <property type="match status" value="1"/>
</dbReference>
<gene>
    <name evidence="4" type="ORF">JFN88_01585</name>
</gene>
<dbReference type="GO" id="GO:0016787">
    <property type="term" value="F:hydrolase activity"/>
    <property type="evidence" value="ECO:0007669"/>
    <property type="project" value="UniProtKB-KW"/>
</dbReference>
<dbReference type="SFLD" id="SFLDG01135">
    <property type="entry name" value="C1.5.6:_HAD__Beta-PGM__Phospha"/>
    <property type="match status" value="1"/>
</dbReference>
<dbReference type="InterPro" id="IPR023214">
    <property type="entry name" value="HAD_sf"/>
</dbReference>
<dbReference type="SUPFAM" id="SSF56784">
    <property type="entry name" value="HAD-like"/>
    <property type="match status" value="1"/>
</dbReference>
<organism evidence="4 5">
    <name type="scientific">Paenibacillus roseus</name>
    <dbReference type="NCBI Taxonomy" id="2798579"/>
    <lineage>
        <taxon>Bacteria</taxon>
        <taxon>Bacillati</taxon>
        <taxon>Bacillota</taxon>
        <taxon>Bacilli</taxon>
        <taxon>Bacillales</taxon>
        <taxon>Paenibacillaceae</taxon>
        <taxon>Paenibacillus</taxon>
    </lineage>
</organism>
<dbReference type="InterPro" id="IPR006439">
    <property type="entry name" value="HAD-SF_hydro_IA"/>
</dbReference>
<dbReference type="InterPro" id="IPR036412">
    <property type="entry name" value="HAD-like_sf"/>
</dbReference>
<dbReference type="PRINTS" id="PR00413">
    <property type="entry name" value="HADHALOGNASE"/>
</dbReference>
<dbReference type="Pfam" id="PF00702">
    <property type="entry name" value="Hydrolase"/>
    <property type="match status" value="1"/>
</dbReference>
<evidence type="ECO:0000256" key="1">
    <source>
        <dbReference type="ARBA" id="ARBA00006171"/>
    </source>
</evidence>
<dbReference type="PANTHER" id="PTHR18901:SF38">
    <property type="entry name" value="PSEUDOURIDINE-5'-PHOSPHATASE"/>
    <property type="match status" value="1"/>
</dbReference>
<keyword evidence="5" id="KW-1185">Reference proteome</keyword>
<evidence type="ECO:0000313" key="5">
    <source>
        <dbReference type="Proteomes" id="UP000640274"/>
    </source>
</evidence>
<keyword evidence="2" id="KW-0479">Metal-binding</keyword>
<dbReference type="AlphaFoldDB" id="A0A934IYH2"/>
<comment type="similarity">
    <text evidence="1">Belongs to the HAD-like hydrolase superfamily. CbbY/CbbZ/Gph/YieH family.</text>
</comment>
<dbReference type="Proteomes" id="UP000640274">
    <property type="component" value="Unassembled WGS sequence"/>
</dbReference>
<dbReference type="FunFam" id="3.40.50.1000:FF:000036">
    <property type="entry name" value="HAD family hydrolase"/>
    <property type="match status" value="1"/>
</dbReference>
<sequence length="243" mass="26732">MNMIANEQDWKAAPIKAIIFDMDGVLIDSEPIYFEIERSSFTHFGADVSEEEHHTFVGVTLESMWQQVLDKKPLGCTLEEALSYHKGNVMRIMSGFERLEPMPNVERWLSWLKSQGIPLAVASSSPKALIELIMDKTGLGAYFDAFVTGEEVAHGKPAPDIFLHAAGLLGVDPASCLIIEDSRNGVRAAKSAGMRCVGFQNPGSGNQDLSQADEVVSSYEQLLSIRPSLPIIYHSEFALEMEG</sequence>
<evidence type="ECO:0000313" key="4">
    <source>
        <dbReference type="EMBL" id="MBJ6360014.1"/>
    </source>
</evidence>
<protein>
    <submittedName>
        <fullName evidence="4">HAD family hydrolase</fullName>
    </submittedName>
</protein>
<evidence type="ECO:0000256" key="2">
    <source>
        <dbReference type="ARBA" id="ARBA00022723"/>
    </source>
</evidence>
<dbReference type="NCBIfam" id="TIGR01509">
    <property type="entry name" value="HAD-SF-IA-v3"/>
    <property type="match status" value="1"/>
</dbReference>
<evidence type="ECO:0000256" key="3">
    <source>
        <dbReference type="ARBA" id="ARBA00022801"/>
    </source>
</evidence>
<name>A0A934IYH2_9BACL</name>
<accession>A0A934IYH2</accession>
<dbReference type="NCBIfam" id="TIGR01549">
    <property type="entry name" value="HAD-SF-IA-v1"/>
    <property type="match status" value="1"/>
</dbReference>
<dbReference type="CDD" id="cd16423">
    <property type="entry name" value="HAD_BPGM-like"/>
    <property type="match status" value="1"/>
</dbReference>
<dbReference type="InterPro" id="IPR023198">
    <property type="entry name" value="PGP-like_dom2"/>
</dbReference>
<dbReference type="Gene3D" id="3.40.50.1000">
    <property type="entry name" value="HAD superfamily/HAD-like"/>
    <property type="match status" value="1"/>
</dbReference>
<dbReference type="GO" id="GO:0046872">
    <property type="term" value="F:metal ion binding"/>
    <property type="evidence" value="ECO:0007669"/>
    <property type="project" value="UniProtKB-KW"/>
</dbReference>
<keyword evidence="3 4" id="KW-0378">Hydrolase</keyword>
<reference evidence="4" key="1">
    <citation type="submission" date="2020-12" db="EMBL/GenBank/DDBJ databases">
        <authorList>
            <person name="Huq M.A."/>
        </authorList>
    </citation>
    <scope>NUCLEOTIDE SEQUENCE</scope>
    <source>
        <strain evidence="4">MAHUQ-46</strain>
    </source>
</reference>
<dbReference type="PANTHER" id="PTHR18901">
    <property type="entry name" value="2-DEOXYGLUCOSE-6-PHOSPHATE PHOSPHATASE 2"/>
    <property type="match status" value="1"/>
</dbReference>
<comment type="caution">
    <text evidence="4">The sequence shown here is derived from an EMBL/GenBank/DDBJ whole genome shotgun (WGS) entry which is preliminary data.</text>
</comment>
<dbReference type="Gene3D" id="1.10.150.240">
    <property type="entry name" value="Putative phosphatase, domain 2"/>
    <property type="match status" value="1"/>
</dbReference>
<dbReference type="SFLD" id="SFLDG01129">
    <property type="entry name" value="C1.5:_HAD__Beta-PGM__Phosphata"/>
    <property type="match status" value="1"/>
</dbReference>
<proteinExistence type="inferred from homology"/>